<comment type="subcellular location">
    <subcellularLocation>
        <location evidence="1">Cell outer membrane</location>
    </subcellularLocation>
</comment>
<evidence type="ECO:0000256" key="5">
    <source>
        <dbReference type="ARBA" id="ARBA00023237"/>
    </source>
</evidence>
<dbReference type="Gene3D" id="1.20.1600.10">
    <property type="entry name" value="Outer membrane efflux proteins (OEP)"/>
    <property type="match status" value="1"/>
</dbReference>
<accession>A0A7S7RQM6</accession>
<keyword evidence="7" id="KW-1185">Reference proteome</keyword>
<reference evidence="6 7" key="1">
    <citation type="submission" date="2020-05" db="EMBL/GenBank/DDBJ databases">
        <title>Sulfurimonas marisnigri, sp. nov., and Sulfurimonas baltica, sp. nov., manganese oxide reducing chemolithoautotrophs of the class Epsilonproteobacteria isolated from the pelagic redoxclines of the Black and Baltic Seas and emended description of the genus Sulfurimonas.</title>
        <authorList>
            <person name="Henkel J.V."/>
            <person name="Laudan C."/>
            <person name="Werner J."/>
            <person name="Neu T."/>
            <person name="Plewe S."/>
            <person name="Sproer C."/>
            <person name="Bunk B."/>
            <person name="Schulz-Vogt H.N."/>
        </authorList>
    </citation>
    <scope>NUCLEOTIDE SEQUENCE [LARGE SCALE GENOMIC DNA]</scope>
    <source>
        <strain evidence="6 7">SoZ1</strain>
    </source>
</reference>
<evidence type="ECO:0000256" key="2">
    <source>
        <dbReference type="ARBA" id="ARBA00022452"/>
    </source>
</evidence>
<gene>
    <name evidence="6" type="ORF">HUE87_00585</name>
</gene>
<dbReference type="RefSeq" id="WP_194366823.1">
    <property type="nucleotide sequence ID" value="NZ_CP054493.1"/>
</dbReference>
<evidence type="ECO:0000256" key="4">
    <source>
        <dbReference type="ARBA" id="ARBA00023136"/>
    </source>
</evidence>
<keyword evidence="5" id="KW-0998">Cell outer membrane</keyword>
<keyword evidence="3" id="KW-0812">Transmembrane</keyword>
<dbReference type="SUPFAM" id="SSF56954">
    <property type="entry name" value="Outer membrane efflux proteins (OEP)"/>
    <property type="match status" value="1"/>
</dbReference>
<organism evidence="6 7">
    <name type="scientific">Candidatus Sulfurimonas marisnigri</name>
    <dbReference type="NCBI Taxonomy" id="2740405"/>
    <lineage>
        <taxon>Bacteria</taxon>
        <taxon>Pseudomonadati</taxon>
        <taxon>Campylobacterota</taxon>
        <taxon>Epsilonproteobacteria</taxon>
        <taxon>Campylobacterales</taxon>
        <taxon>Sulfurimonadaceae</taxon>
        <taxon>Sulfurimonas</taxon>
    </lineage>
</organism>
<dbReference type="GO" id="GO:0009279">
    <property type="term" value="C:cell outer membrane"/>
    <property type="evidence" value="ECO:0007669"/>
    <property type="project" value="UniProtKB-SubCell"/>
</dbReference>
<dbReference type="PANTHER" id="PTHR30026:SF20">
    <property type="entry name" value="OUTER MEMBRANE PROTEIN TOLC"/>
    <property type="match status" value="1"/>
</dbReference>
<proteinExistence type="predicted"/>
<evidence type="ECO:0000256" key="3">
    <source>
        <dbReference type="ARBA" id="ARBA00022692"/>
    </source>
</evidence>
<dbReference type="GO" id="GO:1990281">
    <property type="term" value="C:efflux pump complex"/>
    <property type="evidence" value="ECO:0007669"/>
    <property type="project" value="TreeGrafter"/>
</dbReference>
<dbReference type="KEGG" id="smas:HUE87_00585"/>
<dbReference type="GO" id="GO:0015562">
    <property type="term" value="F:efflux transmembrane transporter activity"/>
    <property type="evidence" value="ECO:0007669"/>
    <property type="project" value="InterPro"/>
</dbReference>
<dbReference type="AlphaFoldDB" id="A0A7S7RQM6"/>
<dbReference type="Proteomes" id="UP000593836">
    <property type="component" value="Chromosome"/>
</dbReference>
<dbReference type="PANTHER" id="PTHR30026">
    <property type="entry name" value="OUTER MEMBRANE PROTEIN TOLC"/>
    <property type="match status" value="1"/>
</dbReference>
<evidence type="ECO:0000313" key="6">
    <source>
        <dbReference type="EMBL" id="QOY54779.1"/>
    </source>
</evidence>
<keyword evidence="2" id="KW-1134">Transmembrane beta strand</keyword>
<evidence type="ECO:0000313" key="7">
    <source>
        <dbReference type="Proteomes" id="UP000593836"/>
    </source>
</evidence>
<evidence type="ECO:0000256" key="1">
    <source>
        <dbReference type="ARBA" id="ARBA00004442"/>
    </source>
</evidence>
<keyword evidence="4" id="KW-0472">Membrane</keyword>
<dbReference type="GO" id="GO:0015288">
    <property type="term" value="F:porin activity"/>
    <property type="evidence" value="ECO:0007669"/>
    <property type="project" value="TreeGrafter"/>
</dbReference>
<protein>
    <submittedName>
        <fullName evidence="6">TolC family protein</fullName>
    </submittedName>
</protein>
<name>A0A7S7RQM6_9BACT</name>
<dbReference type="InterPro" id="IPR051906">
    <property type="entry name" value="TolC-like"/>
</dbReference>
<dbReference type="EMBL" id="CP054493">
    <property type="protein sequence ID" value="QOY54779.1"/>
    <property type="molecule type" value="Genomic_DNA"/>
</dbReference>
<sequence>MKNIFLTIFVLASSLYGLTLDEIITRALDKNPSLESIIHRIEVNDSIIDISNQFSNPTLSYAQNTLDDAQAMSQKILTLQQKLPFYGKRENLKKISLAEKEVLTTSLEQAKVNLVNKIKNQVYTIWELENLYKIINSYEELTKQNIELFQSYTATSDNQHMGIMSAELTLSDLRIQKSTLNAKIYSSYAKLSYLSSFEVKKIDLELSVGNMPGIQSLEAGLVNNNSISLRDKQIDKSKAVLESAKTNNYPDVNVLAAYSSRNNFDDFMTFGVGINLPIYSTEDYKEEKARKSTLVAKSLKEDTQIAVDSEFKNAYSQMKSAYEIYHIVHDEALPQIEHMFELTSSSIATGGDLFKYIDILIKKLKLEQKSIAAIASYNRYIANISSLSGELK</sequence>